<evidence type="ECO:0008006" key="3">
    <source>
        <dbReference type="Google" id="ProtNLM"/>
    </source>
</evidence>
<sequence>MSVPPVLPPEIWRHILQFVPPSTLNDLFLVNSVFYDVCLDAKYREVAFSDRVDNIERMLGTLQGNPDIARRVRSLRITALSQGKRRAPALSRTNVRQRMTQQPPGSIDFPSVRLTQAFLETAHCLKYVRVLFINWGNSGDDFSTANLWPSLAQSLEDLTIMAKSVHLEALLPLSTTTFSRMRNLTIIVQETLEHISLMFCSEDLVIYRHLHTFGHLRSISIVIDADIPSRPATAGAPGHIHSLKFLQRHADTISNLSVTGNIARDHPSAIIYSQLHLSNLQHLSLDAGFMAEHWNATQFLLEAHKGKLQSLEIAGPISEDELVLLLKILNHRSFNSESSPDCCVLSKLSIYVYRLDMPILLLLAESLGRLKVLKLRITKVSDSKSKALTCSPREFYPMYLPPDEAASEFVRAALASETLRAWKLRDVQIRRTSCCGDLVLWGLMRLLAACTPTISSFCESGSMSIPDPPNSRPGLRCSSPYECVYGKDGKA</sequence>
<dbReference type="EMBL" id="MU155162">
    <property type="protein sequence ID" value="KAF9482724.1"/>
    <property type="molecule type" value="Genomic_DNA"/>
</dbReference>
<evidence type="ECO:0000313" key="2">
    <source>
        <dbReference type="Proteomes" id="UP000807469"/>
    </source>
</evidence>
<proteinExistence type="predicted"/>
<accession>A0A9P6D3Q9</accession>
<keyword evidence="2" id="KW-1185">Reference proteome</keyword>
<comment type="caution">
    <text evidence="1">The sequence shown here is derived from an EMBL/GenBank/DDBJ whole genome shotgun (WGS) entry which is preliminary data.</text>
</comment>
<gene>
    <name evidence="1" type="ORF">BDN70DRAFT_403216</name>
</gene>
<protein>
    <recommendedName>
        <fullName evidence="3">F-box domain-containing protein</fullName>
    </recommendedName>
</protein>
<dbReference type="CDD" id="cd09917">
    <property type="entry name" value="F-box_SF"/>
    <property type="match status" value="1"/>
</dbReference>
<organism evidence="1 2">
    <name type="scientific">Pholiota conissans</name>
    <dbReference type="NCBI Taxonomy" id="109636"/>
    <lineage>
        <taxon>Eukaryota</taxon>
        <taxon>Fungi</taxon>
        <taxon>Dikarya</taxon>
        <taxon>Basidiomycota</taxon>
        <taxon>Agaricomycotina</taxon>
        <taxon>Agaricomycetes</taxon>
        <taxon>Agaricomycetidae</taxon>
        <taxon>Agaricales</taxon>
        <taxon>Agaricineae</taxon>
        <taxon>Strophariaceae</taxon>
        <taxon>Pholiota</taxon>
    </lineage>
</organism>
<evidence type="ECO:0000313" key="1">
    <source>
        <dbReference type="EMBL" id="KAF9482724.1"/>
    </source>
</evidence>
<name>A0A9P6D3Q9_9AGAR</name>
<dbReference type="AlphaFoldDB" id="A0A9P6D3Q9"/>
<dbReference type="SUPFAM" id="SSF52047">
    <property type="entry name" value="RNI-like"/>
    <property type="match status" value="1"/>
</dbReference>
<dbReference type="Proteomes" id="UP000807469">
    <property type="component" value="Unassembled WGS sequence"/>
</dbReference>
<dbReference type="InterPro" id="IPR036047">
    <property type="entry name" value="F-box-like_dom_sf"/>
</dbReference>
<dbReference type="OrthoDB" id="3071584at2759"/>
<reference evidence="1" key="1">
    <citation type="submission" date="2020-11" db="EMBL/GenBank/DDBJ databases">
        <authorList>
            <consortium name="DOE Joint Genome Institute"/>
            <person name="Ahrendt S."/>
            <person name="Riley R."/>
            <person name="Andreopoulos W."/>
            <person name="Labutti K."/>
            <person name="Pangilinan J."/>
            <person name="Ruiz-Duenas F.J."/>
            <person name="Barrasa J.M."/>
            <person name="Sanchez-Garcia M."/>
            <person name="Camarero S."/>
            <person name="Miyauchi S."/>
            <person name="Serrano A."/>
            <person name="Linde D."/>
            <person name="Babiker R."/>
            <person name="Drula E."/>
            <person name="Ayuso-Fernandez I."/>
            <person name="Pacheco R."/>
            <person name="Padilla G."/>
            <person name="Ferreira P."/>
            <person name="Barriuso J."/>
            <person name="Kellner H."/>
            <person name="Castanera R."/>
            <person name="Alfaro M."/>
            <person name="Ramirez L."/>
            <person name="Pisabarro A.G."/>
            <person name="Kuo A."/>
            <person name="Tritt A."/>
            <person name="Lipzen A."/>
            <person name="He G."/>
            <person name="Yan M."/>
            <person name="Ng V."/>
            <person name="Cullen D."/>
            <person name="Martin F."/>
            <person name="Rosso M.-N."/>
            <person name="Henrissat B."/>
            <person name="Hibbett D."/>
            <person name="Martinez A.T."/>
            <person name="Grigoriev I.V."/>
        </authorList>
    </citation>
    <scope>NUCLEOTIDE SEQUENCE</scope>
    <source>
        <strain evidence="1">CIRM-BRFM 674</strain>
    </source>
</reference>
<dbReference type="SUPFAM" id="SSF81383">
    <property type="entry name" value="F-box domain"/>
    <property type="match status" value="1"/>
</dbReference>